<evidence type="ECO:0000313" key="2">
    <source>
        <dbReference type="Proteomes" id="UP000569732"/>
    </source>
</evidence>
<dbReference type="RefSeq" id="WP_180572244.1">
    <property type="nucleotide sequence ID" value="NZ_JACCKB010000478.1"/>
</dbReference>
<organism evidence="1 2">
    <name type="scientific">Spartinivicinus marinus</name>
    <dbReference type="NCBI Taxonomy" id="2994442"/>
    <lineage>
        <taxon>Bacteria</taxon>
        <taxon>Pseudomonadati</taxon>
        <taxon>Pseudomonadota</taxon>
        <taxon>Gammaproteobacteria</taxon>
        <taxon>Oceanospirillales</taxon>
        <taxon>Zooshikellaceae</taxon>
        <taxon>Spartinivicinus</taxon>
    </lineage>
</organism>
<dbReference type="Proteomes" id="UP000569732">
    <property type="component" value="Unassembled WGS sequence"/>
</dbReference>
<proteinExistence type="predicted"/>
<comment type="caution">
    <text evidence="1">The sequence shown here is derived from an EMBL/GenBank/DDBJ whole genome shotgun (WGS) entry which is preliminary data.</text>
</comment>
<keyword evidence="2" id="KW-1185">Reference proteome</keyword>
<evidence type="ECO:0000313" key="1">
    <source>
        <dbReference type="EMBL" id="NYZ70407.1"/>
    </source>
</evidence>
<name>A0A853IM63_9GAMM</name>
<feature type="non-terminal residue" evidence="1">
    <location>
        <position position="135"/>
    </location>
</feature>
<sequence>MPLTLNNLTQYHQAVIEGITAALPNLATVAAYNPTEEQQLKTPAVLLELTQMEPAEAISGGRISVNLSMAAHVFLAKNNKVDDIQLSIRNLAAYVLQAVHRNNWGLGGAVGNPKTVEAFPGSFNPDCDGYESWLV</sequence>
<gene>
    <name evidence="1" type="ORF">H0A36_30815</name>
</gene>
<accession>A0A853IM63</accession>
<protein>
    <submittedName>
        <fullName evidence="1">Uncharacterized protein</fullName>
    </submittedName>
</protein>
<dbReference type="AlphaFoldDB" id="A0A853IM63"/>
<dbReference type="EMBL" id="JACCKB010000478">
    <property type="protein sequence ID" value="NYZ70407.1"/>
    <property type="molecule type" value="Genomic_DNA"/>
</dbReference>
<reference evidence="1 2" key="1">
    <citation type="submission" date="2020-07" db="EMBL/GenBank/DDBJ databases">
        <title>Endozoicomonas sp. nov., isolated from sediment.</title>
        <authorList>
            <person name="Gu T."/>
        </authorList>
    </citation>
    <scope>NUCLEOTIDE SEQUENCE [LARGE SCALE GENOMIC DNA]</scope>
    <source>
        <strain evidence="1 2">SM1973</strain>
    </source>
</reference>